<dbReference type="AlphaFoldDB" id="A0AAW1RTI5"/>
<comment type="caution">
    <text evidence="3">The sequence shown here is derived from an EMBL/GenBank/DDBJ whole genome shotgun (WGS) entry which is preliminary data.</text>
</comment>
<reference evidence="3 4" key="1">
    <citation type="journal article" date="2024" name="Nat. Commun.">
        <title>Phylogenomics reveals the evolutionary origins of lichenization in chlorophyte algae.</title>
        <authorList>
            <person name="Puginier C."/>
            <person name="Libourel C."/>
            <person name="Otte J."/>
            <person name="Skaloud P."/>
            <person name="Haon M."/>
            <person name="Grisel S."/>
            <person name="Petersen M."/>
            <person name="Berrin J.G."/>
            <person name="Delaux P.M."/>
            <person name="Dal Grande F."/>
            <person name="Keller J."/>
        </authorList>
    </citation>
    <scope>NUCLEOTIDE SEQUENCE [LARGE SCALE GENOMIC DNA]</scope>
    <source>
        <strain evidence="3 4">SAG 245.80</strain>
    </source>
</reference>
<dbReference type="Proteomes" id="UP001445335">
    <property type="component" value="Unassembled WGS sequence"/>
</dbReference>
<feature type="compositionally biased region" description="Basic and acidic residues" evidence="1">
    <location>
        <begin position="152"/>
        <end position="179"/>
    </location>
</feature>
<gene>
    <name evidence="3" type="ORF">WJX81_008084</name>
</gene>
<evidence type="ECO:0000256" key="2">
    <source>
        <dbReference type="SAM" id="Phobius"/>
    </source>
</evidence>
<organism evidence="3 4">
    <name type="scientific">Elliptochloris bilobata</name>
    <dbReference type="NCBI Taxonomy" id="381761"/>
    <lineage>
        <taxon>Eukaryota</taxon>
        <taxon>Viridiplantae</taxon>
        <taxon>Chlorophyta</taxon>
        <taxon>core chlorophytes</taxon>
        <taxon>Trebouxiophyceae</taxon>
        <taxon>Trebouxiophyceae incertae sedis</taxon>
        <taxon>Elliptochloris clade</taxon>
        <taxon>Elliptochloris</taxon>
    </lineage>
</organism>
<keyword evidence="4" id="KW-1185">Reference proteome</keyword>
<feature type="compositionally biased region" description="Basic and acidic residues" evidence="1">
    <location>
        <begin position="190"/>
        <end position="204"/>
    </location>
</feature>
<accession>A0AAW1RTI5</accession>
<feature type="transmembrane region" description="Helical" evidence="2">
    <location>
        <begin position="62"/>
        <end position="81"/>
    </location>
</feature>
<evidence type="ECO:0000256" key="1">
    <source>
        <dbReference type="SAM" id="MobiDB-lite"/>
    </source>
</evidence>
<keyword evidence="2" id="KW-0472">Membrane</keyword>
<evidence type="ECO:0000313" key="3">
    <source>
        <dbReference type="EMBL" id="KAK9837025.1"/>
    </source>
</evidence>
<keyword evidence="2" id="KW-1133">Transmembrane helix</keyword>
<proteinExistence type="predicted"/>
<evidence type="ECO:0000313" key="4">
    <source>
        <dbReference type="Proteomes" id="UP001445335"/>
    </source>
</evidence>
<protein>
    <submittedName>
        <fullName evidence="3">Uncharacterized protein</fullName>
    </submittedName>
</protein>
<dbReference type="EMBL" id="JALJOU010000024">
    <property type="protein sequence ID" value="KAK9837025.1"/>
    <property type="molecule type" value="Genomic_DNA"/>
</dbReference>
<keyword evidence="2" id="KW-0812">Transmembrane</keyword>
<sequence>MDTGEKNPLPSATDEKARRALKDLSSSLGAHDDVESAFLLHRGGRVQDARPHHLLAQLRSNWWLWSTVAFAVCLIGGLTLFRNSLYDSGAHGLPFLAVKDNAAEACTLACREGGPGAAAAAPGAEGEPPSARAQDAFDACYSKCVVAETREVAEEREAFKRTEEEYARDEEKGEDEKKHKAEKKGKKKHKDDDHDHDHDAHKQDGDDDGF</sequence>
<name>A0AAW1RTI5_9CHLO</name>
<feature type="region of interest" description="Disordered" evidence="1">
    <location>
        <begin position="152"/>
        <end position="210"/>
    </location>
</feature>
<feature type="compositionally biased region" description="Basic residues" evidence="1">
    <location>
        <begin position="180"/>
        <end position="189"/>
    </location>
</feature>